<evidence type="ECO:0000313" key="1">
    <source>
        <dbReference type="EMBL" id="RLG69503.1"/>
    </source>
</evidence>
<dbReference type="SUPFAM" id="SSF57938">
    <property type="entry name" value="DnaJ/Hsp40 cysteine-rich domain"/>
    <property type="match status" value="1"/>
</dbReference>
<dbReference type="EMBL" id="QMWO01000072">
    <property type="protein sequence ID" value="RLG69503.1"/>
    <property type="molecule type" value="Genomic_DNA"/>
</dbReference>
<comment type="caution">
    <text evidence="1">The sequence shown here is derived from an EMBL/GenBank/DDBJ whole genome shotgun (WGS) entry which is preliminary data.</text>
</comment>
<sequence length="173" mass="19753">MVKTIRGLLSLDELRKLLTEHCRKAPEYLRVSTETFEVFFYEDKIRLVLKEPKEGKCYYCGGTGRTDDGSKCWVCKGTGVEKSYQTIVSAKITEYKEYPHYGTLKIEVDTQGTNPEVWKPDVQKIKNFIEALAEKRCIIVPQGGTKKPKQQIMPISDINQKDLSSFFGGKTDD</sequence>
<dbReference type="Gene3D" id="6.20.20.10">
    <property type="match status" value="1"/>
</dbReference>
<name>A0A497JGV8_9ARCH</name>
<accession>A0A497JGV8</accession>
<organism evidence="1 2">
    <name type="scientific">Candidatus Iainarchaeum sp</name>
    <dbReference type="NCBI Taxonomy" id="3101447"/>
    <lineage>
        <taxon>Archaea</taxon>
        <taxon>Candidatus Iainarchaeota</taxon>
        <taxon>Candidatus Iainarchaeia</taxon>
        <taxon>Candidatus Iainarchaeales</taxon>
        <taxon>Candidatus Iainarchaeaceae</taxon>
        <taxon>Candidatus Iainarchaeum</taxon>
    </lineage>
</organism>
<reference evidence="1 2" key="1">
    <citation type="submission" date="2018-06" db="EMBL/GenBank/DDBJ databases">
        <title>Extensive metabolic versatility and redundancy in microbially diverse, dynamic hydrothermal sediments.</title>
        <authorList>
            <person name="Dombrowski N."/>
            <person name="Teske A."/>
            <person name="Baker B.J."/>
        </authorList>
    </citation>
    <scope>NUCLEOTIDE SEQUENCE [LARGE SCALE GENOMIC DNA]</scope>
    <source>
        <strain evidence="1">B9_G13</strain>
    </source>
</reference>
<dbReference type="AlphaFoldDB" id="A0A497JGV8"/>
<dbReference type="InterPro" id="IPR036410">
    <property type="entry name" value="HSP_DnaJ_Cys-rich_dom_sf"/>
</dbReference>
<protein>
    <submittedName>
        <fullName evidence="1">Uncharacterized protein</fullName>
    </submittedName>
</protein>
<proteinExistence type="predicted"/>
<evidence type="ECO:0000313" key="2">
    <source>
        <dbReference type="Proteomes" id="UP000277633"/>
    </source>
</evidence>
<dbReference type="Proteomes" id="UP000277633">
    <property type="component" value="Unassembled WGS sequence"/>
</dbReference>
<gene>
    <name evidence="1" type="ORF">DRO07_02205</name>
</gene>